<sequence>MGLDVYCRWPNMTQEEVDAQYTGFRTTGKAGYLRKSWGGLSAWEKVFKGVFEISWSDMLFPGWDESNDGEGPDLTNPDERTRLLSNREKLQAFVDAPTPVPANLSPYFSDFGEAQETIIEEAKEIIYFIDLALSKSGSEIHFS</sequence>
<dbReference type="Proteomes" id="UP000553059">
    <property type="component" value="Unassembled WGS sequence"/>
</dbReference>
<dbReference type="AlphaFoldDB" id="A0A7C6Z4X9"/>
<accession>A0A7C6Z4X9</accession>
<name>A0A7C6Z4X9_9FIRM</name>
<gene>
    <name evidence="1" type="ORF">GX523_10705</name>
</gene>
<protein>
    <submittedName>
        <fullName evidence="1">Uncharacterized protein</fullName>
    </submittedName>
</protein>
<dbReference type="EMBL" id="DUTF01000241">
    <property type="protein sequence ID" value="HHY27190.1"/>
    <property type="molecule type" value="Genomic_DNA"/>
</dbReference>
<reference evidence="1 2" key="1">
    <citation type="journal article" date="2020" name="Biotechnol. Biofuels">
        <title>New insights from the biogas microbiome by comprehensive genome-resolved metagenomics of nearly 1600 species originating from multiple anaerobic digesters.</title>
        <authorList>
            <person name="Campanaro S."/>
            <person name="Treu L."/>
            <person name="Rodriguez-R L.M."/>
            <person name="Kovalovszki A."/>
            <person name="Ziels R.M."/>
            <person name="Maus I."/>
            <person name="Zhu X."/>
            <person name="Kougias P.G."/>
            <person name="Basile A."/>
            <person name="Luo G."/>
            <person name="Schluter A."/>
            <person name="Konstantinidis K.T."/>
            <person name="Angelidaki I."/>
        </authorList>
    </citation>
    <scope>NUCLEOTIDE SEQUENCE [LARGE SCALE GENOMIC DNA]</scope>
    <source>
        <strain evidence="1">AS05jafATM_4</strain>
    </source>
</reference>
<comment type="caution">
    <text evidence="1">The sequence shown here is derived from an EMBL/GenBank/DDBJ whole genome shotgun (WGS) entry which is preliminary data.</text>
</comment>
<proteinExistence type="predicted"/>
<evidence type="ECO:0000313" key="2">
    <source>
        <dbReference type="Proteomes" id="UP000553059"/>
    </source>
</evidence>
<evidence type="ECO:0000313" key="1">
    <source>
        <dbReference type="EMBL" id="HHY27190.1"/>
    </source>
</evidence>
<organism evidence="1 2">
    <name type="scientific">Desulfitobacterium dehalogenans</name>
    <dbReference type="NCBI Taxonomy" id="36854"/>
    <lineage>
        <taxon>Bacteria</taxon>
        <taxon>Bacillati</taxon>
        <taxon>Bacillota</taxon>
        <taxon>Clostridia</taxon>
        <taxon>Eubacteriales</taxon>
        <taxon>Desulfitobacteriaceae</taxon>
        <taxon>Desulfitobacterium</taxon>
    </lineage>
</organism>